<keyword evidence="2" id="KW-1185">Reference proteome</keyword>
<dbReference type="EMBL" id="WKKF01000001">
    <property type="protein sequence ID" value="MRX53865.1"/>
    <property type="molecule type" value="Genomic_DNA"/>
</dbReference>
<proteinExistence type="predicted"/>
<evidence type="ECO:0000313" key="2">
    <source>
        <dbReference type="Proteomes" id="UP000441585"/>
    </source>
</evidence>
<evidence type="ECO:0000313" key="1">
    <source>
        <dbReference type="EMBL" id="MRX53865.1"/>
    </source>
</evidence>
<dbReference type="RefSeq" id="WP_154318224.1">
    <property type="nucleotide sequence ID" value="NZ_CAJGAA010000001.1"/>
</dbReference>
<protein>
    <recommendedName>
        <fullName evidence="3">Branched-chain amino acid aminotransferase</fullName>
    </recommendedName>
</protein>
<sequence>MLQKTIKAYIENQINHHPQNQSIGLYKQEKEFAEAHGLVPEQIKLVEEKAQSRFKDAYMERVDKETEELISAENPSQFLQEKVNFLKSNQKEFVYLESDWFNIIKIDGLTLEHDDVFGTYKGLLGLKQKKAAGSSIRKWFNEKANGETTKFQLLFNDKDGLWDVNFDCDLIEGFHGDLTLNKAFEMIYSFLFELVKDLESTVQ</sequence>
<dbReference type="AlphaFoldDB" id="A0A6I2M6M8"/>
<comment type="caution">
    <text evidence="1">The sequence shown here is derived from an EMBL/GenBank/DDBJ whole genome shotgun (WGS) entry which is preliminary data.</text>
</comment>
<name>A0A6I2M6M8_9BACI</name>
<accession>A0A6I2M6M8</accession>
<reference evidence="1 2" key="1">
    <citation type="submission" date="2019-11" db="EMBL/GenBank/DDBJ databases">
        <title>Bacillus idriensis genome.</title>
        <authorList>
            <person name="Konopka E.N."/>
            <person name="Newman J.D."/>
        </authorList>
    </citation>
    <scope>NUCLEOTIDE SEQUENCE [LARGE SCALE GENOMIC DNA]</scope>
    <source>
        <strain evidence="1 2">DSM 19097</strain>
    </source>
</reference>
<gene>
    <name evidence="1" type="ORF">GJU41_07755</name>
</gene>
<dbReference type="Proteomes" id="UP000441585">
    <property type="component" value="Unassembled WGS sequence"/>
</dbReference>
<organism evidence="1 2">
    <name type="scientific">Metabacillus idriensis</name>
    <dbReference type="NCBI Taxonomy" id="324768"/>
    <lineage>
        <taxon>Bacteria</taxon>
        <taxon>Bacillati</taxon>
        <taxon>Bacillota</taxon>
        <taxon>Bacilli</taxon>
        <taxon>Bacillales</taxon>
        <taxon>Bacillaceae</taxon>
        <taxon>Metabacillus</taxon>
    </lineage>
</organism>
<evidence type="ECO:0008006" key="3">
    <source>
        <dbReference type="Google" id="ProtNLM"/>
    </source>
</evidence>